<dbReference type="PANTHER" id="PTHR43477">
    <property type="entry name" value="DIHYDROANTICAPSIN 7-DEHYDROGENASE"/>
    <property type="match status" value="1"/>
</dbReference>
<dbReference type="PRINTS" id="PR00081">
    <property type="entry name" value="GDHRDH"/>
</dbReference>
<comment type="caution">
    <text evidence="4">The sequence shown here is derived from an EMBL/GenBank/DDBJ whole genome shotgun (WGS) entry which is preliminary data.</text>
</comment>
<name>A0A9P5C3M3_9PLEO</name>
<organism evidence="4 5">
    <name type="scientific">Didymella heteroderae</name>
    <dbReference type="NCBI Taxonomy" id="1769908"/>
    <lineage>
        <taxon>Eukaryota</taxon>
        <taxon>Fungi</taxon>
        <taxon>Dikarya</taxon>
        <taxon>Ascomycota</taxon>
        <taxon>Pezizomycotina</taxon>
        <taxon>Dothideomycetes</taxon>
        <taxon>Pleosporomycetidae</taxon>
        <taxon>Pleosporales</taxon>
        <taxon>Pleosporineae</taxon>
        <taxon>Didymellaceae</taxon>
        <taxon>Didymella</taxon>
    </lineage>
</organism>
<evidence type="ECO:0000256" key="3">
    <source>
        <dbReference type="ARBA" id="ARBA00023002"/>
    </source>
</evidence>
<keyword evidence="5" id="KW-1185">Reference proteome</keyword>
<sequence>MSDQKRYSNKLQGLRVLIIGGSSGIGFCTTEACLEYGALVTIASSNSSKVEAAVSKLQSTYPAAKSNIHGQTVDLSKADTLESELKTLFEQTVKDMGGDKLDHVIFTAGDALATMKLADLSMEKILQAGQIRFFAPLLAAKFIPKYVKNSHESSYIITTGSISERPMPDWSVIGSFAGGHHAMVRNLALDMKPIRVNGVSPGVVDTELWKMPQEEKDKLMEQMSKKMATGTPGRPEWVAESFLGIMRDYNMDGAMVRTDGGGLFM</sequence>
<dbReference type="OrthoDB" id="294295at2759"/>
<dbReference type="AlphaFoldDB" id="A0A9P5C3M3"/>
<dbReference type="InterPro" id="IPR036291">
    <property type="entry name" value="NAD(P)-bd_dom_sf"/>
</dbReference>
<evidence type="ECO:0008006" key="6">
    <source>
        <dbReference type="Google" id="ProtNLM"/>
    </source>
</evidence>
<dbReference type="SUPFAM" id="SSF51735">
    <property type="entry name" value="NAD(P)-binding Rossmann-fold domains"/>
    <property type="match status" value="1"/>
</dbReference>
<evidence type="ECO:0000313" key="4">
    <source>
        <dbReference type="EMBL" id="KAF3045049.1"/>
    </source>
</evidence>
<dbReference type="Pfam" id="PF23441">
    <property type="entry name" value="SDR"/>
    <property type="match status" value="1"/>
</dbReference>
<proteinExistence type="inferred from homology"/>
<evidence type="ECO:0000256" key="2">
    <source>
        <dbReference type="ARBA" id="ARBA00022857"/>
    </source>
</evidence>
<accession>A0A9P5C3M3</accession>
<keyword evidence="3" id="KW-0560">Oxidoreductase</keyword>
<dbReference type="CDD" id="cd05233">
    <property type="entry name" value="SDR_c"/>
    <property type="match status" value="1"/>
</dbReference>
<evidence type="ECO:0000256" key="1">
    <source>
        <dbReference type="ARBA" id="ARBA00006484"/>
    </source>
</evidence>
<reference evidence="4" key="1">
    <citation type="submission" date="2019-04" db="EMBL/GenBank/DDBJ databases">
        <title>Sequencing of skin fungus with MAO and IRED activity.</title>
        <authorList>
            <person name="Marsaioli A.J."/>
            <person name="Bonatto J.M.C."/>
            <person name="Reis Junior O."/>
        </authorList>
    </citation>
    <scope>NUCLEOTIDE SEQUENCE</scope>
    <source>
        <strain evidence="4">28M1</strain>
    </source>
</reference>
<dbReference type="InterPro" id="IPR002347">
    <property type="entry name" value="SDR_fam"/>
</dbReference>
<keyword evidence="2" id="KW-0521">NADP</keyword>
<dbReference type="InterPro" id="IPR051122">
    <property type="entry name" value="SDR_DHRS6-like"/>
</dbReference>
<dbReference type="PANTHER" id="PTHR43477:SF1">
    <property type="entry name" value="DIHYDROANTICAPSIN 7-DEHYDROGENASE"/>
    <property type="match status" value="1"/>
</dbReference>
<gene>
    <name evidence="4" type="ORF">E8E12_006089</name>
</gene>
<protein>
    <recommendedName>
        <fullName evidence="6">NAD(P)-binding protein</fullName>
    </recommendedName>
</protein>
<dbReference type="InterPro" id="IPR057571">
    <property type="entry name" value="SDR_PhqE-like"/>
</dbReference>
<dbReference type="GO" id="GO:0016491">
    <property type="term" value="F:oxidoreductase activity"/>
    <property type="evidence" value="ECO:0007669"/>
    <property type="project" value="UniProtKB-KW"/>
</dbReference>
<evidence type="ECO:0000313" key="5">
    <source>
        <dbReference type="Proteomes" id="UP000758155"/>
    </source>
</evidence>
<comment type="similarity">
    <text evidence="1">Belongs to the short-chain dehydrogenases/reductases (SDR) family.</text>
</comment>
<dbReference type="Proteomes" id="UP000758155">
    <property type="component" value="Unassembled WGS sequence"/>
</dbReference>
<dbReference type="EMBL" id="SWKV01000007">
    <property type="protein sequence ID" value="KAF3045049.1"/>
    <property type="molecule type" value="Genomic_DNA"/>
</dbReference>
<dbReference type="Gene3D" id="3.40.50.720">
    <property type="entry name" value="NAD(P)-binding Rossmann-like Domain"/>
    <property type="match status" value="1"/>
</dbReference>